<sequence>MPEPIYNNVYISPEQFEFYRSVGRSYDGFVTGMGYAYTQKGVAMTSFSTPYTRTRRFNQGCGFYEFVTTQLLDTSPEARMRSLNLREDDLLRLLVDPSSNGMLRVNMGNGRTVILPEKESRVEVKIDSYGGDLMLRVFAANRSTREEYRTECMVRDMPAVFGNGLSASEKQQSLALRRNPEIPEAEPDIDVLSVLGKINNFAGLYVGYKESTLVKYRSLFDSKPSQWYAKNKQWRSVDRGANQYTGSKKAVLKKANLYKRTGRIFFTASIFFSIREGAIRYRMQGWDGIIKPGIDVAMSTISSFGGPVGLGIGMVYFVFDAFGVFDKPIVRVYNVPERKDPFMIEQDKTYMAPPLFIEKEFRESKFPLREQSVFRQARKDPFQY</sequence>
<organism evidence="1 2">
    <name type="scientific">Porphyromonas macacae</name>
    <dbReference type="NCBI Taxonomy" id="28115"/>
    <lineage>
        <taxon>Bacteria</taxon>
        <taxon>Pseudomonadati</taxon>
        <taxon>Bacteroidota</taxon>
        <taxon>Bacteroidia</taxon>
        <taxon>Bacteroidales</taxon>
        <taxon>Porphyromonadaceae</taxon>
        <taxon>Porphyromonas</taxon>
    </lineage>
</organism>
<gene>
    <name evidence="1" type="ORF">HQ47_07015</name>
</gene>
<dbReference type="Proteomes" id="UP000030103">
    <property type="component" value="Unassembled WGS sequence"/>
</dbReference>
<dbReference type="AlphaFoldDB" id="A0A0A2E8B9"/>
<dbReference type="OrthoDB" id="1077123at2"/>
<evidence type="ECO:0000313" key="2">
    <source>
        <dbReference type="Proteomes" id="UP000030103"/>
    </source>
</evidence>
<protein>
    <submittedName>
        <fullName evidence="1">Uncharacterized protein</fullName>
    </submittedName>
</protein>
<accession>A0A0A2E8B9</accession>
<dbReference type="STRING" id="28115.HQ47_07015"/>
<comment type="caution">
    <text evidence="1">The sequence shown here is derived from an EMBL/GenBank/DDBJ whole genome shotgun (WGS) entry which is preliminary data.</text>
</comment>
<keyword evidence="2" id="KW-1185">Reference proteome</keyword>
<dbReference type="RefSeq" id="WP_036874287.1">
    <property type="nucleotide sequence ID" value="NZ_JASBZX010000009.1"/>
</dbReference>
<dbReference type="EMBL" id="JRFA01000019">
    <property type="protein sequence ID" value="KGN73690.1"/>
    <property type="molecule type" value="Genomic_DNA"/>
</dbReference>
<evidence type="ECO:0000313" key="1">
    <source>
        <dbReference type="EMBL" id="KGN73690.1"/>
    </source>
</evidence>
<reference evidence="1 2" key="1">
    <citation type="submission" date="2014-09" db="EMBL/GenBank/DDBJ databases">
        <title>Draft Genome Sequence of Porphyromonas macacae COT-192_OH2859.</title>
        <authorList>
            <person name="Wallis C."/>
            <person name="Deusch O."/>
            <person name="O'Flynn C."/>
            <person name="Davis I."/>
            <person name="Horsfall A."/>
            <person name="Kirkwood N."/>
            <person name="Harris S."/>
            <person name="Eisen J.A."/>
            <person name="Coil D.A."/>
            <person name="Darling A.E."/>
            <person name="Jospin G."/>
            <person name="Alexiev A."/>
        </authorList>
    </citation>
    <scope>NUCLEOTIDE SEQUENCE [LARGE SCALE GENOMIC DNA]</scope>
    <source>
        <strain evidence="2">COT-192 OH2859</strain>
    </source>
</reference>
<proteinExistence type="predicted"/>
<name>A0A0A2E8B9_9PORP</name>